<comment type="caution">
    <text evidence="2">The sequence shown here is derived from an EMBL/GenBank/DDBJ whole genome shotgun (WGS) entry which is preliminary data.</text>
</comment>
<name>A0ABM9N5M0_9LACO</name>
<accession>A0ABM9N5M0</accession>
<feature type="chain" id="PRO_5046295678" description="Glycine zipper 2TM domain-containing protein" evidence="1">
    <location>
        <begin position="31"/>
        <end position="139"/>
    </location>
</feature>
<reference evidence="2 3" key="1">
    <citation type="submission" date="2024-01" db="EMBL/GenBank/DDBJ databases">
        <authorList>
            <person name="Botero Cardona J."/>
        </authorList>
    </citation>
    <scope>NUCLEOTIDE SEQUENCE [LARGE SCALE GENOMIC DNA]</scope>
    <source>
        <strain evidence="2 3">LMG 33000</strain>
    </source>
</reference>
<feature type="signal peptide" evidence="1">
    <location>
        <begin position="1"/>
        <end position="30"/>
    </location>
</feature>
<dbReference type="EMBL" id="CAWVOH010000002">
    <property type="protein sequence ID" value="CAK8054498.1"/>
    <property type="molecule type" value="Genomic_DNA"/>
</dbReference>
<dbReference type="Proteomes" id="UP001314241">
    <property type="component" value="Unassembled WGS sequence"/>
</dbReference>
<evidence type="ECO:0000256" key="1">
    <source>
        <dbReference type="SAM" id="SignalP"/>
    </source>
</evidence>
<evidence type="ECO:0000313" key="2">
    <source>
        <dbReference type="EMBL" id="CAK8054498.1"/>
    </source>
</evidence>
<proteinExistence type="predicted"/>
<organism evidence="2 3">
    <name type="scientific">Eupransor demetentiae</name>
    <dbReference type="NCBI Taxonomy" id="3109584"/>
    <lineage>
        <taxon>Bacteria</taxon>
        <taxon>Bacillati</taxon>
        <taxon>Bacillota</taxon>
        <taxon>Bacilli</taxon>
        <taxon>Lactobacillales</taxon>
        <taxon>Lactobacillaceae</taxon>
        <taxon>Eupransor</taxon>
    </lineage>
</organism>
<keyword evidence="3" id="KW-1185">Reference proteome</keyword>
<evidence type="ECO:0008006" key="4">
    <source>
        <dbReference type="Google" id="ProtNLM"/>
    </source>
</evidence>
<dbReference type="RefSeq" id="WP_349642046.1">
    <property type="nucleotide sequence ID" value="NZ_CAWVOH010000002.1"/>
</dbReference>
<evidence type="ECO:0000313" key="3">
    <source>
        <dbReference type="Proteomes" id="UP001314241"/>
    </source>
</evidence>
<sequence>MKNSLVPKLIITTSMALGALAFGGHQAASADNVTPQTQVTTIDVTSAQPQGYKNGVTKIRSDWGKYRIFISRSDANGAISTGVVAASTAGASALGGGPWGAAGGVVAGALINRVIGHPVNRGIWIDVTPGGSYLNWGYQ</sequence>
<keyword evidence="1" id="KW-0732">Signal</keyword>
<protein>
    <recommendedName>
        <fullName evidence="4">Glycine zipper 2TM domain-containing protein</fullName>
    </recommendedName>
</protein>
<gene>
    <name evidence="2" type="ORF">R54876_GBNLAHCA_01067</name>
</gene>